<keyword evidence="3" id="KW-1185">Reference proteome</keyword>
<dbReference type="AlphaFoldDB" id="B0D4V7"/>
<feature type="region of interest" description="Disordered" evidence="1">
    <location>
        <begin position="142"/>
        <end position="169"/>
    </location>
</feature>
<sequence length="556" mass="61675">MASWQVLFDGSVYTRAAYHSTRSLFDEEALAICDGEDIANLLAIVHPLMSRYCRSLDDGVQETQCDLRVRKSLYNAWAVLSTDHANSAWDEWMLEAPEGDEDYYLPVDCLTGDFVMTPLSNDELLQVLPAICDAPVRANPFPASSTPVASRHPSPVDEESDREDSPIFKRRRGVLASPGLMKFTPSLLDSPPAAGHSRTSATPATGSADTPIPISLSPTPPLGILPPIASFPAPPANASSILAVPRLNIPKVEMHTRRDRPAKAIAKMKNTLVLAPSTKSKASKRKRSPSEEGEDEQSDKSFVASPPPRKRGRPRKSAPEVINPELTRDKQRLLPPHERFIGAFNVPTDLEHLFNKPFIPEPCVQCSMGKNRKEEKCQFQGWGYPCVPCTTAHFTCCEFSLKPVRRAEVRGILGRRPVRLAPELIISHVQDAIFDQQHIRAQHAILDSLMYRRDTNMRRAARALFDLAVLEGRENLVGTIFQTQEDLDHYFPFFMNYLGDLANPSDGEAAKDSLDNLAEMAVLFEKICPGRPPTDDSDEDDEDDQDNESEAPANDG</sequence>
<name>B0D4V7_LACBS</name>
<feature type="region of interest" description="Disordered" evidence="1">
    <location>
        <begin position="183"/>
        <end position="218"/>
    </location>
</feature>
<evidence type="ECO:0000313" key="2">
    <source>
        <dbReference type="EMBL" id="EDR10411.1"/>
    </source>
</evidence>
<accession>B0D4V7</accession>
<feature type="region of interest" description="Disordered" evidence="1">
    <location>
        <begin position="256"/>
        <end position="329"/>
    </location>
</feature>
<dbReference type="RefSeq" id="XP_001878861.1">
    <property type="nucleotide sequence ID" value="XM_001878826.1"/>
</dbReference>
<protein>
    <submittedName>
        <fullName evidence="2">Predicted protein</fullName>
    </submittedName>
</protein>
<dbReference type="EMBL" id="DS547097">
    <property type="protein sequence ID" value="EDR10411.1"/>
    <property type="molecule type" value="Genomic_DNA"/>
</dbReference>
<feature type="region of interest" description="Disordered" evidence="1">
    <location>
        <begin position="528"/>
        <end position="556"/>
    </location>
</feature>
<organism evidence="3">
    <name type="scientific">Laccaria bicolor (strain S238N-H82 / ATCC MYA-4686)</name>
    <name type="common">Bicoloured deceiver</name>
    <name type="synonym">Laccaria laccata var. bicolor</name>
    <dbReference type="NCBI Taxonomy" id="486041"/>
    <lineage>
        <taxon>Eukaryota</taxon>
        <taxon>Fungi</taxon>
        <taxon>Dikarya</taxon>
        <taxon>Basidiomycota</taxon>
        <taxon>Agaricomycotina</taxon>
        <taxon>Agaricomycetes</taxon>
        <taxon>Agaricomycetidae</taxon>
        <taxon>Agaricales</taxon>
        <taxon>Agaricineae</taxon>
        <taxon>Hydnangiaceae</taxon>
        <taxon>Laccaria</taxon>
    </lineage>
</organism>
<reference evidence="2 3" key="1">
    <citation type="journal article" date="2008" name="Nature">
        <title>The genome of Laccaria bicolor provides insights into mycorrhizal symbiosis.</title>
        <authorList>
            <person name="Martin F."/>
            <person name="Aerts A."/>
            <person name="Ahren D."/>
            <person name="Brun A."/>
            <person name="Danchin E.G.J."/>
            <person name="Duchaussoy F."/>
            <person name="Gibon J."/>
            <person name="Kohler A."/>
            <person name="Lindquist E."/>
            <person name="Pereda V."/>
            <person name="Salamov A."/>
            <person name="Shapiro H.J."/>
            <person name="Wuyts J."/>
            <person name="Blaudez D."/>
            <person name="Buee M."/>
            <person name="Brokstein P."/>
            <person name="Canbaeck B."/>
            <person name="Cohen D."/>
            <person name="Courty P.E."/>
            <person name="Coutinho P.M."/>
            <person name="Delaruelle C."/>
            <person name="Detter J.C."/>
            <person name="Deveau A."/>
            <person name="DiFazio S."/>
            <person name="Duplessis S."/>
            <person name="Fraissinet-Tachet L."/>
            <person name="Lucic E."/>
            <person name="Frey-Klett P."/>
            <person name="Fourrey C."/>
            <person name="Feussner I."/>
            <person name="Gay G."/>
            <person name="Grimwood J."/>
            <person name="Hoegger P.J."/>
            <person name="Jain P."/>
            <person name="Kilaru S."/>
            <person name="Labbe J."/>
            <person name="Lin Y.C."/>
            <person name="Legue V."/>
            <person name="Le Tacon F."/>
            <person name="Marmeisse R."/>
            <person name="Melayah D."/>
            <person name="Montanini B."/>
            <person name="Muratet M."/>
            <person name="Nehls U."/>
            <person name="Niculita-Hirzel H."/>
            <person name="Oudot-Le Secq M.P."/>
            <person name="Peter M."/>
            <person name="Quesneville H."/>
            <person name="Rajashekar B."/>
            <person name="Reich M."/>
            <person name="Rouhier N."/>
            <person name="Schmutz J."/>
            <person name="Yin T."/>
            <person name="Chalot M."/>
            <person name="Henrissat B."/>
            <person name="Kuees U."/>
            <person name="Lucas S."/>
            <person name="Van de Peer Y."/>
            <person name="Podila G.K."/>
            <person name="Polle A."/>
            <person name="Pukkila P.J."/>
            <person name="Richardson P.M."/>
            <person name="Rouze P."/>
            <person name="Sanders I.R."/>
            <person name="Stajich J.E."/>
            <person name="Tunlid A."/>
            <person name="Tuskan G."/>
            <person name="Grigoriev I.V."/>
        </authorList>
    </citation>
    <scope>NUCLEOTIDE SEQUENCE [LARGE SCALE GENOMIC DNA]</scope>
    <source>
        <strain evidence="3">S238N-H82 / ATCC MYA-4686</strain>
    </source>
</reference>
<evidence type="ECO:0000313" key="3">
    <source>
        <dbReference type="Proteomes" id="UP000001194"/>
    </source>
</evidence>
<gene>
    <name evidence="2" type="ORF">LACBIDRAFT_317308</name>
</gene>
<dbReference type="Proteomes" id="UP000001194">
    <property type="component" value="Unassembled WGS sequence"/>
</dbReference>
<dbReference type="GeneID" id="6074321"/>
<dbReference type="KEGG" id="lbc:LACBIDRAFT_317308"/>
<dbReference type="OrthoDB" id="3115127at2759"/>
<proteinExistence type="predicted"/>
<evidence type="ECO:0000256" key="1">
    <source>
        <dbReference type="SAM" id="MobiDB-lite"/>
    </source>
</evidence>
<feature type="compositionally biased region" description="Acidic residues" evidence="1">
    <location>
        <begin position="535"/>
        <end position="549"/>
    </location>
</feature>
<feature type="compositionally biased region" description="Polar residues" evidence="1">
    <location>
        <begin position="197"/>
        <end position="208"/>
    </location>
</feature>
<dbReference type="InParanoid" id="B0D4V7"/>
<dbReference type="HOGENOM" id="CLU_036000_1_0_1"/>